<sequence>MLYSTRHRHASCFNQGRRCSETLLTCNNYAACTSRDIAKDSYFLARRDMRCSGTSSSSAGLRPHGTLAQQGNPLESPITAISSIAPHSLTWMTCRRCKQRFAAENNHQEACRYHSEGWTGGELAKAVGFVRRSDAPEHQLAAVMGRTGLLRFWDCCGAEDEDAPGCKVSFHVAFDETENDRRGWR</sequence>
<accession>A0ABQ5S439</accession>
<dbReference type="PANTHER" id="PTHR35106:SF1">
    <property type="entry name" value="CHORD DOMAIN-CONTAINING PROTEIN"/>
    <property type="match status" value="1"/>
</dbReference>
<dbReference type="Proteomes" id="UP001165090">
    <property type="component" value="Unassembled WGS sequence"/>
</dbReference>
<gene>
    <name evidence="2" type="ORF">VaNZ11_007738</name>
</gene>
<comment type="caution">
    <text evidence="2">The sequence shown here is derived from an EMBL/GenBank/DDBJ whole genome shotgun (WGS) entry which is preliminary data.</text>
</comment>
<reference evidence="2 3" key="1">
    <citation type="journal article" date="2023" name="IScience">
        <title>Expanded male sex-determining region conserved during the evolution of homothallism in the green alga Volvox.</title>
        <authorList>
            <person name="Yamamoto K."/>
            <person name="Matsuzaki R."/>
            <person name="Mahakham W."/>
            <person name="Heman W."/>
            <person name="Sekimoto H."/>
            <person name="Kawachi M."/>
            <person name="Minakuchi Y."/>
            <person name="Toyoda A."/>
            <person name="Nozaki H."/>
        </authorList>
    </citation>
    <scope>NUCLEOTIDE SEQUENCE [LARGE SCALE GENOMIC DNA]</scope>
    <source>
        <strain evidence="2 3">NIES-4468</strain>
    </source>
</reference>
<dbReference type="PANTHER" id="PTHR35106">
    <property type="entry name" value="BNAA07G25190D PROTEIN"/>
    <property type="match status" value="1"/>
</dbReference>
<proteinExistence type="predicted"/>
<evidence type="ECO:0000256" key="1">
    <source>
        <dbReference type="SAM" id="MobiDB-lite"/>
    </source>
</evidence>
<evidence type="ECO:0000313" key="3">
    <source>
        <dbReference type="Proteomes" id="UP001165090"/>
    </source>
</evidence>
<evidence type="ECO:0008006" key="4">
    <source>
        <dbReference type="Google" id="ProtNLM"/>
    </source>
</evidence>
<feature type="region of interest" description="Disordered" evidence="1">
    <location>
        <begin position="53"/>
        <end position="73"/>
    </location>
</feature>
<name>A0ABQ5S439_9CHLO</name>
<evidence type="ECO:0000313" key="2">
    <source>
        <dbReference type="EMBL" id="GLI64466.1"/>
    </source>
</evidence>
<organism evidence="2 3">
    <name type="scientific">Volvox africanus</name>
    <dbReference type="NCBI Taxonomy" id="51714"/>
    <lineage>
        <taxon>Eukaryota</taxon>
        <taxon>Viridiplantae</taxon>
        <taxon>Chlorophyta</taxon>
        <taxon>core chlorophytes</taxon>
        <taxon>Chlorophyceae</taxon>
        <taxon>CS clade</taxon>
        <taxon>Chlamydomonadales</taxon>
        <taxon>Volvocaceae</taxon>
        <taxon>Volvox</taxon>
    </lineage>
</organism>
<dbReference type="EMBL" id="BSDZ01000019">
    <property type="protein sequence ID" value="GLI64466.1"/>
    <property type="molecule type" value="Genomic_DNA"/>
</dbReference>
<protein>
    <recommendedName>
        <fullName evidence="4">C2H2-type domain-containing protein</fullName>
    </recommendedName>
</protein>
<keyword evidence="3" id="KW-1185">Reference proteome</keyword>